<comment type="caution">
    <text evidence="7">The sequence shown here is derived from an EMBL/GenBank/DDBJ whole genome shotgun (WGS) entry which is preliminary data.</text>
</comment>
<dbReference type="GO" id="GO:0050661">
    <property type="term" value="F:NADP binding"/>
    <property type="evidence" value="ECO:0007669"/>
    <property type="project" value="InterPro"/>
</dbReference>
<comment type="similarity">
    <text evidence="1">Belongs to the FMO family.</text>
</comment>
<accession>A0A8K0TJD8</accession>
<evidence type="ECO:0000256" key="3">
    <source>
        <dbReference type="ARBA" id="ARBA00022827"/>
    </source>
</evidence>
<reference evidence="7" key="1">
    <citation type="journal article" date="2021" name="Nat. Commun.">
        <title>Genetic determinants of endophytism in the Arabidopsis root mycobiome.</title>
        <authorList>
            <person name="Mesny F."/>
            <person name="Miyauchi S."/>
            <person name="Thiergart T."/>
            <person name="Pickel B."/>
            <person name="Atanasova L."/>
            <person name="Karlsson M."/>
            <person name="Huettel B."/>
            <person name="Barry K.W."/>
            <person name="Haridas S."/>
            <person name="Chen C."/>
            <person name="Bauer D."/>
            <person name="Andreopoulos W."/>
            <person name="Pangilinan J."/>
            <person name="LaButti K."/>
            <person name="Riley R."/>
            <person name="Lipzen A."/>
            <person name="Clum A."/>
            <person name="Drula E."/>
            <person name="Henrissat B."/>
            <person name="Kohler A."/>
            <person name="Grigoriev I.V."/>
            <person name="Martin F.M."/>
            <person name="Hacquard S."/>
        </authorList>
    </citation>
    <scope>NUCLEOTIDE SEQUENCE</scope>
    <source>
        <strain evidence="7">MPI-CAGE-AT-0016</strain>
    </source>
</reference>
<evidence type="ECO:0000313" key="8">
    <source>
        <dbReference type="Proteomes" id="UP000813385"/>
    </source>
</evidence>
<dbReference type="Pfam" id="PF00743">
    <property type="entry name" value="FMO-like"/>
    <property type="match status" value="1"/>
</dbReference>
<feature type="region of interest" description="Disordered" evidence="6">
    <location>
        <begin position="340"/>
        <end position="360"/>
    </location>
</feature>
<dbReference type="InterPro" id="IPR050346">
    <property type="entry name" value="FMO-like"/>
</dbReference>
<keyword evidence="7" id="KW-0503">Monooxygenase</keyword>
<evidence type="ECO:0000256" key="5">
    <source>
        <dbReference type="ARBA" id="ARBA00023002"/>
    </source>
</evidence>
<dbReference type="InterPro" id="IPR036188">
    <property type="entry name" value="FAD/NAD-bd_sf"/>
</dbReference>
<dbReference type="AlphaFoldDB" id="A0A8K0TJD8"/>
<evidence type="ECO:0000256" key="2">
    <source>
        <dbReference type="ARBA" id="ARBA00022630"/>
    </source>
</evidence>
<name>A0A8K0TJD8_9PEZI</name>
<dbReference type="GO" id="GO:0004499">
    <property type="term" value="F:N,N-dimethylaniline monooxygenase activity"/>
    <property type="evidence" value="ECO:0007669"/>
    <property type="project" value="InterPro"/>
</dbReference>
<evidence type="ECO:0000313" key="7">
    <source>
        <dbReference type="EMBL" id="KAH7368600.1"/>
    </source>
</evidence>
<evidence type="ECO:0000256" key="1">
    <source>
        <dbReference type="ARBA" id="ARBA00009183"/>
    </source>
</evidence>
<evidence type="ECO:0000256" key="6">
    <source>
        <dbReference type="SAM" id="MobiDB-lite"/>
    </source>
</evidence>
<dbReference type="PIRSF" id="PIRSF000332">
    <property type="entry name" value="FMO"/>
    <property type="match status" value="1"/>
</dbReference>
<keyword evidence="5" id="KW-0560">Oxidoreductase</keyword>
<dbReference type="Gene3D" id="3.50.50.60">
    <property type="entry name" value="FAD/NAD(P)-binding domain"/>
    <property type="match status" value="1"/>
</dbReference>
<organism evidence="7 8">
    <name type="scientific">Plectosphaerella cucumerina</name>
    <dbReference type="NCBI Taxonomy" id="40658"/>
    <lineage>
        <taxon>Eukaryota</taxon>
        <taxon>Fungi</taxon>
        <taxon>Dikarya</taxon>
        <taxon>Ascomycota</taxon>
        <taxon>Pezizomycotina</taxon>
        <taxon>Sordariomycetes</taxon>
        <taxon>Hypocreomycetidae</taxon>
        <taxon>Glomerellales</taxon>
        <taxon>Plectosphaerellaceae</taxon>
        <taxon>Plectosphaerella</taxon>
    </lineage>
</organism>
<protein>
    <submittedName>
        <fullName evidence="7">Flavin monooxygenase-like protein</fullName>
    </submittedName>
</protein>
<dbReference type="EMBL" id="JAGPXD010000002">
    <property type="protein sequence ID" value="KAH7368600.1"/>
    <property type="molecule type" value="Genomic_DNA"/>
</dbReference>
<dbReference type="InterPro" id="IPR000960">
    <property type="entry name" value="Flavin_mOase"/>
</dbReference>
<evidence type="ECO:0000256" key="4">
    <source>
        <dbReference type="ARBA" id="ARBA00022857"/>
    </source>
</evidence>
<dbReference type="SUPFAM" id="SSF51905">
    <property type="entry name" value="FAD/NAD(P)-binding domain"/>
    <property type="match status" value="2"/>
</dbReference>
<dbReference type="GO" id="GO:0050660">
    <property type="term" value="F:flavin adenine dinucleotide binding"/>
    <property type="evidence" value="ECO:0007669"/>
    <property type="project" value="InterPro"/>
</dbReference>
<keyword evidence="4" id="KW-0521">NADP</keyword>
<keyword evidence="2" id="KW-0285">Flavoprotein</keyword>
<keyword evidence="3" id="KW-0274">FAD</keyword>
<sequence>MNAGDQPPTVAVIGLGAMGLVATKNLVEAGFDVTGFERNTYVGGLWHYTDKDQTSVLQTTIINISKERGCFTDFPFPDDTPSHCSAADVQRYLEAYVEHFDLGHRLRLGTSVTGVRRDNANDRWIVEVEGHGPRYFDKVVMAGGINSQPHIPQIEGIENFRGEVLHSRAFKEPELFRRKRVLIVGMGNSGADTAAALVGHADKIWISHRQGALVMPRAVGGVPVDHNLTARKVAIMDFLESRIPQLAEYLLNSLVRKLQDAAFNIRPEWNLSPPPPLKHAAPIISDNLVNFLTTGTVLSVSGIRRVSGAGAIELDDGTCLEADVIIWCTGYKSDFGSLLEPSVDPSRRPPPRWEAAPGSRGKPLPRLYRNVFSLDHPRSLAFMGAVAYATGSFPLGDVASMALAQVWRGASPLPSAEEMERVADAQNDFVCGIAEEGGVVPGWVRPAEWFAWADEAAGARVGEHLGWGLEGWKFWLRDRRFCGMLMDGIYSPYVWRLFEGKRKRWEGARVEIEKLNTRAGRKKTD</sequence>
<dbReference type="PANTHER" id="PTHR23023">
    <property type="entry name" value="DIMETHYLANILINE MONOOXYGENASE"/>
    <property type="match status" value="1"/>
</dbReference>
<keyword evidence="8" id="KW-1185">Reference proteome</keyword>
<dbReference type="InterPro" id="IPR020946">
    <property type="entry name" value="Flavin_mOase-like"/>
</dbReference>
<gene>
    <name evidence="7" type="ORF">B0T11DRAFT_277357</name>
</gene>
<proteinExistence type="inferred from homology"/>
<dbReference type="PRINTS" id="PR00370">
    <property type="entry name" value="FMOXYGENASE"/>
</dbReference>
<dbReference type="OrthoDB" id="66881at2759"/>
<dbReference type="Proteomes" id="UP000813385">
    <property type="component" value="Unassembled WGS sequence"/>
</dbReference>